<feature type="transmembrane region" description="Helical" evidence="1">
    <location>
        <begin position="284"/>
        <end position="304"/>
    </location>
</feature>
<evidence type="ECO:0000313" key="4">
    <source>
        <dbReference type="Proteomes" id="UP000011867"/>
    </source>
</evidence>
<dbReference type="PANTHER" id="PTHR30590">
    <property type="entry name" value="INNER MEMBRANE PROTEIN"/>
    <property type="match status" value="1"/>
</dbReference>
<protein>
    <submittedName>
        <fullName evidence="3">DUF418 domain protein</fullName>
    </submittedName>
</protein>
<dbReference type="InterPro" id="IPR007349">
    <property type="entry name" value="DUF418"/>
</dbReference>
<dbReference type="RefSeq" id="WP_015409174.1">
    <property type="nucleotide sequence ID" value="NC_020388.1"/>
</dbReference>
<proteinExistence type="predicted"/>
<feature type="transmembrane region" description="Helical" evidence="1">
    <location>
        <begin position="57"/>
        <end position="87"/>
    </location>
</feature>
<feature type="transmembrane region" description="Helical" evidence="1">
    <location>
        <begin position="245"/>
        <end position="268"/>
    </location>
</feature>
<feature type="domain" description="DUF418" evidence="2">
    <location>
        <begin position="231"/>
        <end position="391"/>
    </location>
</feature>
<evidence type="ECO:0000259" key="2">
    <source>
        <dbReference type="Pfam" id="PF04235"/>
    </source>
</evidence>
<feature type="transmembrane region" description="Helical" evidence="1">
    <location>
        <begin position="213"/>
        <end position="233"/>
    </location>
</feature>
<accession>M1XQE1</accession>
<dbReference type="eggNOG" id="arCOG06418">
    <property type="taxonomic scope" value="Archaea"/>
</dbReference>
<feature type="transmembrane region" description="Helical" evidence="1">
    <location>
        <begin position="19"/>
        <end position="37"/>
    </location>
</feature>
<feature type="transmembrane region" description="Helical" evidence="1">
    <location>
        <begin position="123"/>
        <end position="138"/>
    </location>
</feature>
<organism evidence="3 4">
    <name type="scientific">Natronomonas moolapensis (strain DSM 18674 / CECT 7526 / JCM 14361 / 8.8.11)</name>
    <dbReference type="NCBI Taxonomy" id="268739"/>
    <lineage>
        <taxon>Archaea</taxon>
        <taxon>Methanobacteriati</taxon>
        <taxon>Methanobacteriota</taxon>
        <taxon>Stenosarchaea group</taxon>
        <taxon>Halobacteria</taxon>
        <taxon>Halobacteriales</taxon>
        <taxon>Natronomonadaceae</taxon>
        <taxon>Natronomonas</taxon>
    </lineage>
</organism>
<evidence type="ECO:0000256" key="1">
    <source>
        <dbReference type="SAM" id="Phobius"/>
    </source>
</evidence>
<feature type="transmembrane region" description="Helical" evidence="1">
    <location>
        <begin position="354"/>
        <end position="373"/>
    </location>
</feature>
<feature type="transmembrane region" description="Helical" evidence="1">
    <location>
        <begin position="145"/>
        <end position="165"/>
    </location>
</feature>
<evidence type="ECO:0000313" key="3">
    <source>
        <dbReference type="EMBL" id="CCQ36373.1"/>
    </source>
</evidence>
<dbReference type="EMBL" id="HF582854">
    <property type="protein sequence ID" value="CCQ36373.1"/>
    <property type="molecule type" value="Genomic_DNA"/>
</dbReference>
<dbReference type="GeneID" id="14651152"/>
<name>M1XQE1_NATM8</name>
<dbReference type="HOGENOM" id="CLU_039610_0_0_2"/>
<dbReference type="Proteomes" id="UP000011867">
    <property type="component" value="Chromosome"/>
</dbReference>
<keyword evidence="4" id="KW-1185">Reference proteome</keyword>
<keyword evidence="1" id="KW-1133">Transmembrane helix</keyword>
<reference evidence="3 4" key="1">
    <citation type="journal article" date="2013" name="Genome Announc.">
        <title>Genome of the haloarchaeon Natronomonas moolapensis, a neutrophilic member of a previously haloalkaliphilic genus.</title>
        <authorList>
            <person name="Dyall-Smith M.L."/>
            <person name="Pfeiffer F."/>
            <person name="Oberwinkler T."/>
            <person name="Klee K."/>
            <person name="Rampp M."/>
            <person name="Palm P."/>
            <person name="Gross K."/>
            <person name="Schuster S.C."/>
            <person name="Oesterhelt D."/>
        </authorList>
    </citation>
    <scope>NUCLEOTIDE SEQUENCE [LARGE SCALE GENOMIC DNA]</scope>
    <source>
        <strain evidence="4">DSM 18674 / JCM 14361 / 8.8.11</strain>
    </source>
</reference>
<dbReference type="OrthoDB" id="268997at2157"/>
<keyword evidence="1" id="KW-0812">Transmembrane</keyword>
<dbReference type="Pfam" id="PF04235">
    <property type="entry name" value="DUF418"/>
    <property type="match status" value="1"/>
</dbReference>
<dbReference type="PANTHER" id="PTHR30590:SF2">
    <property type="entry name" value="INNER MEMBRANE PROTEIN"/>
    <property type="match status" value="1"/>
</dbReference>
<dbReference type="KEGG" id="nmo:Nmlp_2198"/>
<keyword evidence="1" id="KW-0472">Membrane</keyword>
<sequence length="406" mass="44410">MSEPSGPTPPAERILSLDVLRGFALLGILVINVQLFSMPELTLLNPTIYGDLTGANYWAWLLSHVFFEGKFITLFTFLFGAGVVLFTRGDKAGRSARSLYTRRSAWLVVFGLGHAYLLWYGDILFSYGVCAFVVVALRDRSVRSLLVLGALLYAVPSAIEVLSGLRSGAAAIGDSWRPAASVLRAEVETYRGGWLAQMDHRVPSSFQRQTAGLLGYTAWRVSGAMLFGMALFKSGVLTNDRDPRVYSRLIAVGGAVGIGTVVAGVAYIQAADWSAGAALFWRQFNYWGALPLAAAYVGVIARYCRWRPTGIETRALSAVGRTAFSNYLFQTVLATSVFYGHGLGLFGSVSRVEALGVAVAIWATQIPLSVFWLRRFRYGPMEWLWRVLTYGRLQPLRTPGEGDGEG</sequence>
<dbReference type="InterPro" id="IPR052529">
    <property type="entry name" value="Bact_Transport_Assoc"/>
</dbReference>
<feature type="transmembrane region" description="Helical" evidence="1">
    <location>
        <begin position="324"/>
        <end position="342"/>
    </location>
</feature>
<gene>
    <name evidence="3" type="ordered locus">Nmlp_2198</name>
</gene>
<dbReference type="STRING" id="268739.Nmlp_2198"/>
<dbReference type="AlphaFoldDB" id="M1XQE1"/>